<reference evidence="2 3" key="1">
    <citation type="journal article" date="2014" name="Int. J. Syst. Evol. Microbiol.">
        <title>Complete genome sequence of Corynebacterium casei LMG S-19264T (=DSM 44701T), isolated from a smear-ripened cheese.</title>
        <authorList>
            <consortium name="US DOE Joint Genome Institute (JGI-PGF)"/>
            <person name="Walter F."/>
            <person name="Albersmeier A."/>
            <person name="Kalinowski J."/>
            <person name="Ruckert C."/>
        </authorList>
    </citation>
    <scope>NUCLEOTIDE SEQUENCE [LARGE SCALE GENOMIC DNA]</scope>
    <source>
        <strain evidence="2 3">KCTC 23968</strain>
    </source>
</reference>
<dbReference type="Proteomes" id="UP000600865">
    <property type="component" value="Unassembled WGS sequence"/>
</dbReference>
<dbReference type="InterPro" id="IPR017946">
    <property type="entry name" value="PLC-like_Pdiesterase_TIM-brl"/>
</dbReference>
<dbReference type="GO" id="GO:0006629">
    <property type="term" value="P:lipid metabolic process"/>
    <property type="evidence" value="ECO:0007669"/>
    <property type="project" value="InterPro"/>
</dbReference>
<organism evidence="2 3">
    <name type="scientific">Litorimonas cladophorae</name>
    <dbReference type="NCBI Taxonomy" id="1220491"/>
    <lineage>
        <taxon>Bacteria</taxon>
        <taxon>Pseudomonadati</taxon>
        <taxon>Pseudomonadota</taxon>
        <taxon>Alphaproteobacteria</taxon>
        <taxon>Maricaulales</taxon>
        <taxon>Robiginitomaculaceae</taxon>
    </lineage>
</organism>
<dbReference type="EMBL" id="BMYV01000001">
    <property type="protein sequence ID" value="GGX58824.1"/>
    <property type="molecule type" value="Genomic_DNA"/>
</dbReference>
<evidence type="ECO:0000313" key="3">
    <source>
        <dbReference type="Proteomes" id="UP000600865"/>
    </source>
</evidence>
<feature type="domain" description="GP-PDE" evidence="1">
    <location>
        <begin position="19"/>
        <end position="78"/>
    </location>
</feature>
<dbReference type="GO" id="GO:0008081">
    <property type="term" value="F:phosphoric diester hydrolase activity"/>
    <property type="evidence" value="ECO:0007669"/>
    <property type="project" value="InterPro"/>
</dbReference>
<keyword evidence="3" id="KW-1185">Reference proteome</keyword>
<proteinExistence type="predicted"/>
<evidence type="ECO:0000259" key="1">
    <source>
        <dbReference type="Pfam" id="PF03009"/>
    </source>
</evidence>
<name>A0A918KF42_9PROT</name>
<dbReference type="InterPro" id="IPR030395">
    <property type="entry name" value="GP_PDE_dom"/>
</dbReference>
<dbReference type="SUPFAM" id="SSF51695">
    <property type="entry name" value="PLC-like phosphodiesterases"/>
    <property type="match status" value="1"/>
</dbReference>
<dbReference type="Pfam" id="PF03009">
    <property type="entry name" value="GDPD"/>
    <property type="match status" value="1"/>
</dbReference>
<evidence type="ECO:0000313" key="2">
    <source>
        <dbReference type="EMBL" id="GGX58824.1"/>
    </source>
</evidence>
<accession>A0A918KF42</accession>
<gene>
    <name evidence="2" type="ORF">GCM10011309_05290</name>
</gene>
<dbReference type="AlphaFoldDB" id="A0A918KF42"/>
<sequence>MVALSQLISHRFRGFAEHENTLQGLLRTLDFGVVQVEFDIRVSRCGTPLIYHDEATTDALGKTHLICDVMARDRDRLGGKFGYMPSADALFAAAAHHPNKAKLLVDMKDAGFEDMLIALARTHDILDRIVWVSWLPETLYAIRDELPDAELTLSHWCQNPNAAIRSVHIVNDAINGEIQRPKRRYVHGERSGWFVDGALSGEIRALVDNVCVPADMVSRELVDDYQRDNIGVSAFSYITREGLEVAGKRLGLNDYFIDAKAVFDSYK</sequence>
<comment type="caution">
    <text evidence="2">The sequence shown here is derived from an EMBL/GenBank/DDBJ whole genome shotgun (WGS) entry which is preliminary data.</text>
</comment>
<dbReference type="Gene3D" id="3.20.20.190">
    <property type="entry name" value="Phosphatidylinositol (PI) phosphodiesterase"/>
    <property type="match status" value="1"/>
</dbReference>
<protein>
    <recommendedName>
        <fullName evidence="1">GP-PDE domain-containing protein</fullName>
    </recommendedName>
</protein>
<dbReference type="RefSeq" id="WP_189580948.1">
    <property type="nucleotide sequence ID" value="NZ_BMYV01000001.1"/>
</dbReference>